<evidence type="ECO:0000313" key="3">
    <source>
        <dbReference type="Proteomes" id="UP000638648"/>
    </source>
</evidence>
<evidence type="ECO:0000313" key="2">
    <source>
        <dbReference type="EMBL" id="MBE1603526.1"/>
    </source>
</evidence>
<comment type="caution">
    <text evidence="2">The sequence shown here is derived from an EMBL/GenBank/DDBJ whole genome shotgun (WGS) entry which is preliminary data.</text>
</comment>
<proteinExistence type="predicted"/>
<dbReference type="RefSeq" id="WP_192748321.1">
    <property type="nucleotide sequence ID" value="NZ_BAABJL010000154.1"/>
</dbReference>
<dbReference type="AlphaFoldDB" id="A0A927RFR9"/>
<gene>
    <name evidence="2" type="ORF">HEB94_000374</name>
</gene>
<dbReference type="EMBL" id="JADBEM010000001">
    <property type="protein sequence ID" value="MBE1603526.1"/>
    <property type="molecule type" value="Genomic_DNA"/>
</dbReference>
<sequence length="140" mass="15149">MVDSTRLFGNQIGSPRHPAELSGRIPVEDGLTLAMYFRTMPVGTQAWAEVRNGEIATGGLMSSPESSLPPDQELLTSRQAFLAMSDFIWQFAQRAGDDLLTLIGDTTLEADGGPTDPAAWDDWLASVAKIKAGKTPRSER</sequence>
<keyword evidence="3" id="KW-1185">Reference proteome</keyword>
<reference evidence="2" key="1">
    <citation type="submission" date="2020-10" db="EMBL/GenBank/DDBJ databases">
        <title>Sequencing the genomes of 1000 actinobacteria strains.</title>
        <authorList>
            <person name="Klenk H.-P."/>
        </authorList>
    </citation>
    <scope>NUCLEOTIDE SEQUENCE</scope>
    <source>
        <strain evidence="2">DSM 45354</strain>
    </source>
</reference>
<dbReference type="Proteomes" id="UP000638648">
    <property type="component" value="Unassembled WGS sequence"/>
</dbReference>
<evidence type="ECO:0000256" key="1">
    <source>
        <dbReference type="SAM" id="MobiDB-lite"/>
    </source>
</evidence>
<accession>A0A927RFR9</accession>
<organism evidence="2 3">
    <name type="scientific">Actinopolymorpha pittospori</name>
    <dbReference type="NCBI Taxonomy" id="648752"/>
    <lineage>
        <taxon>Bacteria</taxon>
        <taxon>Bacillati</taxon>
        <taxon>Actinomycetota</taxon>
        <taxon>Actinomycetes</taxon>
        <taxon>Propionibacteriales</taxon>
        <taxon>Actinopolymorphaceae</taxon>
        <taxon>Actinopolymorpha</taxon>
    </lineage>
</organism>
<name>A0A927RFR9_9ACTN</name>
<protein>
    <submittedName>
        <fullName evidence="2">Uncharacterized protein</fullName>
    </submittedName>
</protein>
<feature type="region of interest" description="Disordered" evidence="1">
    <location>
        <begin position="1"/>
        <end position="23"/>
    </location>
</feature>